<evidence type="ECO:0000313" key="3">
    <source>
        <dbReference type="Proteomes" id="UP000095329"/>
    </source>
</evidence>
<comment type="caution">
    <text evidence="2">The sequence shown here is derived from an EMBL/GenBank/DDBJ whole genome shotgun (WGS) entry which is preliminary data.</text>
</comment>
<dbReference type="AlphaFoldDB" id="A0A1D3DLF2"/>
<evidence type="ECO:0000313" key="2">
    <source>
        <dbReference type="EMBL" id="OEJ93150.1"/>
    </source>
</evidence>
<sequence>MRDADPVSRCDETSAVWSSADGSRLLTSAGGRLYLWDTRWKLVSGGGLNGDAEEVTAATSPDGRLVPGSTTVPWSSPPPRTSNGPR</sequence>
<organism evidence="2 3">
    <name type="scientific">Streptomyces thermolilacinus SPC6</name>
    <dbReference type="NCBI Taxonomy" id="1306406"/>
    <lineage>
        <taxon>Bacteria</taxon>
        <taxon>Bacillati</taxon>
        <taxon>Actinomycetota</taxon>
        <taxon>Actinomycetes</taxon>
        <taxon>Kitasatosporales</taxon>
        <taxon>Streptomycetaceae</taxon>
        <taxon>Streptomyces</taxon>
    </lineage>
</organism>
<gene>
    <name evidence="2" type="ORF">J116_000225</name>
</gene>
<name>A0A1D3DLF2_9ACTN</name>
<reference evidence="2 3" key="1">
    <citation type="journal article" date="2013" name="Genome Announc.">
        <title>Genome Sequence of Streptomyces violaceusniger Strain SPC6, a Halotolerant Streptomycete That Exhibits Rapid Growth and Development.</title>
        <authorList>
            <person name="Chen X."/>
            <person name="Zhang B."/>
            <person name="Zhang W."/>
            <person name="Wu X."/>
            <person name="Zhang M."/>
            <person name="Chen T."/>
            <person name="Liu G."/>
            <person name="Dyson P."/>
        </authorList>
    </citation>
    <scope>NUCLEOTIDE SEQUENCE [LARGE SCALE GENOMIC DNA]</scope>
    <source>
        <strain evidence="2 3">SPC6</strain>
    </source>
</reference>
<feature type="region of interest" description="Disordered" evidence="1">
    <location>
        <begin position="47"/>
        <end position="86"/>
    </location>
</feature>
<dbReference type="RefSeq" id="WP_023591392.1">
    <property type="nucleotide sequence ID" value="NZ_ASHX02000001.1"/>
</dbReference>
<dbReference type="Proteomes" id="UP000095329">
    <property type="component" value="Unassembled WGS sequence"/>
</dbReference>
<protein>
    <submittedName>
        <fullName evidence="2">Uncharacterized protein</fullName>
    </submittedName>
</protein>
<evidence type="ECO:0000256" key="1">
    <source>
        <dbReference type="SAM" id="MobiDB-lite"/>
    </source>
</evidence>
<accession>A0A1D3DLF2</accession>
<proteinExistence type="predicted"/>
<keyword evidence="3" id="KW-1185">Reference proteome</keyword>
<dbReference type="EMBL" id="ASHX02000001">
    <property type="protein sequence ID" value="OEJ93150.1"/>
    <property type="molecule type" value="Genomic_DNA"/>
</dbReference>